<dbReference type="EMBL" id="MU853556">
    <property type="protein sequence ID" value="KAK4147416.1"/>
    <property type="molecule type" value="Genomic_DNA"/>
</dbReference>
<comment type="caution">
    <text evidence="1">The sequence shown here is derived from an EMBL/GenBank/DDBJ whole genome shotgun (WGS) entry which is preliminary data.</text>
</comment>
<protein>
    <submittedName>
        <fullName evidence="1">Uncharacterized protein</fullName>
    </submittedName>
</protein>
<keyword evidence="2" id="KW-1185">Reference proteome</keyword>
<evidence type="ECO:0000313" key="1">
    <source>
        <dbReference type="EMBL" id="KAK4147416.1"/>
    </source>
</evidence>
<gene>
    <name evidence="1" type="ORF">C8A04DRAFT_34131</name>
</gene>
<name>A0AAN6VAK9_9PEZI</name>
<sequence length="255" mass="28255">MNDEQLQIIKDNPIGDGLERFRMSFSSICHDAHLPPTIFGDVLERVGHQNLGSIFGAFLKAAQKLPAADLLPASIGPGTLRDDLLRLELSVRAGLFYLGFDVDLIKPLLKSALIEPMDDALIWSQVYSFLADFTSPLRPAPSRELGPKYVGLRNPHATFLYRGSRGRVRGSVQEGYGRGQPAYSCRGGWDGWLQVADKNRVLSWFADLSEKLGVFAEDYTSTLTNSIPGERKGNRSADIPSEAWLDIGRYQTGWV</sequence>
<accession>A0AAN6VAK9</accession>
<dbReference type="RefSeq" id="XP_062640787.1">
    <property type="nucleotide sequence ID" value="XM_062782724.1"/>
</dbReference>
<dbReference type="AlphaFoldDB" id="A0AAN6VAK9"/>
<reference evidence="1" key="2">
    <citation type="submission" date="2023-05" db="EMBL/GenBank/DDBJ databases">
        <authorList>
            <consortium name="Lawrence Berkeley National Laboratory"/>
            <person name="Steindorff A."/>
            <person name="Hensen N."/>
            <person name="Bonometti L."/>
            <person name="Westerberg I."/>
            <person name="Brannstrom I.O."/>
            <person name="Guillou S."/>
            <person name="Cros-Aarteil S."/>
            <person name="Calhoun S."/>
            <person name="Haridas S."/>
            <person name="Kuo A."/>
            <person name="Mondo S."/>
            <person name="Pangilinan J."/>
            <person name="Riley R."/>
            <person name="Labutti K."/>
            <person name="Andreopoulos B."/>
            <person name="Lipzen A."/>
            <person name="Chen C."/>
            <person name="Yanf M."/>
            <person name="Daum C."/>
            <person name="Ng V."/>
            <person name="Clum A."/>
            <person name="Ohm R."/>
            <person name="Martin F."/>
            <person name="Silar P."/>
            <person name="Natvig D."/>
            <person name="Lalanne C."/>
            <person name="Gautier V."/>
            <person name="Ament-Velasquez S.L."/>
            <person name="Kruys A."/>
            <person name="Hutchinson M.I."/>
            <person name="Powell A.J."/>
            <person name="Barry K."/>
            <person name="Miller A.N."/>
            <person name="Grigoriev I.V."/>
            <person name="Debuchy R."/>
            <person name="Gladieux P."/>
            <person name="Thoren M.H."/>
            <person name="Johannesson H."/>
        </authorList>
    </citation>
    <scope>NUCLEOTIDE SEQUENCE</scope>
    <source>
        <strain evidence="1">CBS 141.50</strain>
    </source>
</reference>
<dbReference type="Proteomes" id="UP001302676">
    <property type="component" value="Unassembled WGS sequence"/>
</dbReference>
<organism evidence="1 2">
    <name type="scientific">Dichotomopilus funicola</name>
    <dbReference type="NCBI Taxonomy" id="1934379"/>
    <lineage>
        <taxon>Eukaryota</taxon>
        <taxon>Fungi</taxon>
        <taxon>Dikarya</taxon>
        <taxon>Ascomycota</taxon>
        <taxon>Pezizomycotina</taxon>
        <taxon>Sordariomycetes</taxon>
        <taxon>Sordariomycetidae</taxon>
        <taxon>Sordariales</taxon>
        <taxon>Chaetomiaceae</taxon>
        <taxon>Dichotomopilus</taxon>
    </lineage>
</organism>
<evidence type="ECO:0000313" key="2">
    <source>
        <dbReference type="Proteomes" id="UP001302676"/>
    </source>
</evidence>
<proteinExistence type="predicted"/>
<dbReference type="GeneID" id="87819337"/>
<reference evidence="1" key="1">
    <citation type="journal article" date="2023" name="Mol. Phylogenet. Evol.">
        <title>Genome-scale phylogeny and comparative genomics of the fungal order Sordariales.</title>
        <authorList>
            <person name="Hensen N."/>
            <person name="Bonometti L."/>
            <person name="Westerberg I."/>
            <person name="Brannstrom I.O."/>
            <person name="Guillou S."/>
            <person name="Cros-Aarteil S."/>
            <person name="Calhoun S."/>
            <person name="Haridas S."/>
            <person name="Kuo A."/>
            <person name="Mondo S."/>
            <person name="Pangilinan J."/>
            <person name="Riley R."/>
            <person name="LaButti K."/>
            <person name="Andreopoulos B."/>
            <person name="Lipzen A."/>
            <person name="Chen C."/>
            <person name="Yan M."/>
            <person name="Daum C."/>
            <person name="Ng V."/>
            <person name="Clum A."/>
            <person name="Steindorff A."/>
            <person name="Ohm R.A."/>
            <person name="Martin F."/>
            <person name="Silar P."/>
            <person name="Natvig D.O."/>
            <person name="Lalanne C."/>
            <person name="Gautier V."/>
            <person name="Ament-Velasquez S.L."/>
            <person name="Kruys A."/>
            <person name="Hutchinson M.I."/>
            <person name="Powell A.J."/>
            <person name="Barry K."/>
            <person name="Miller A.N."/>
            <person name="Grigoriev I.V."/>
            <person name="Debuchy R."/>
            <person name="Gladieux P."/>
            <person name="Hiltunen Thoren M."/>
            <person name="Johannesson H."/>
        </authorList>
    </citation>
    <scope>NUCLEOTIDE SEQUENCE</scope>
    <source>
        <strain evidence="1">CBS 141.50</strain>
    </source>
</reference>